<reference evidence="5 8" key="2">
    <citation type="submission" date="2018-08" db="EMBL/GenBank/DDBJ databases">
        <title>A genome reference for cultivated species of the human gut microbiota.</title>
        <authorList>
            <person name="Zou Y."/>
            <person name="Xue W."/>
            <person name="Luo G."/>
        </authorList>
    </citation>
    <scope>NUCLEOTIDE SEQUENCE [LARGE SCALE GENOMIC DNA]</scope>
    <source>
        <strain evidence="5 8">AM31-16AC</strain>
    </source>
</reference>
<dbReference type="InterPro" id="IPR024361">
    <property type="entry name" value="BACON"/>
</dbReference>
<dbReference type="Proteomes" id="UP000095725">
    <property type="component" value="Unassembled WGS sequence"/>
</dbReference>
<dbReference type="InterPro" id="IPR013783">
    <property type="entry name" value="Ig-like_fold"/>
</dbReference>
<dbReference type="Gene3D" id="3.80.10.10">
    <property type="entry name" value="Ribonuclease Inhibitor"/>
    <property type="match status" value="2"/>
</dbReference>
<feature type="chain" id="PRO_5014252337" evidence="1">
    <location>
        <begin position="28"/>
        <end position="592"/>
    </location>
</feature>
<dbReference type="InterPro" id="IPR001611">
    <property type="entry name" value="Leu-rich_rpt"/>
</dbReference>
<dbReference type="PANTHER" id="PTHR48057:SF29">
    <property type="entry name" value="OS02G0609900 PROTEIN"/>
    <property type="match status" value="1"/>
</dbReference>
<dbReference type="Proteomes" id="UP000095657">
    <property type="component" value="Unassembled WGS sequence"/>
</dbReference>
<dbReference type="PANTHER" id="PTHR48057">
    <property type="entry name" value="LEUCINE-RICH REPEAT SERINE/THREONINE-PROTEIN KINASE 1"/>
    <property type="match status" value="1"/>
</dbReference>
<dbReference type="EMBL" id="CZAI01000002">
    <property type="protein sequence ID" value="CUO96305.1"/>
    <property type="molecule type" value="Genomic_DNA"/>
</dbReference>
<feature type="domain" description="BACON" evidence="2">
    <location>
        <begin position="62"/>
        <end position="118"/>
    </location>
</feature>
<reference evidence="6 7" key="1">
    <citation type="submission" date="2015-09" db="EMBL/GenBank/DDBJ databases">
        <authorList>
            <consortium name="Pathogen Informatics"/>
        </authorList>
    </citation>
    <scope>NUCLEOTIDE SEQUENCE [LARGE SCALE GENOMIC DNA]</scope>
    <source>
        <strain evidence="3 6">2789STDY5834880</strain>
        <strain evidence="4 7">2789STDY5834946</strain>
    </source>
</reference>
<evidence type="ECO:0000313" key="7">
    <source>
        <dbReference type="Proteomes" id="UP000095725"/>
    </source>
</evidence>
<gene>
    <name evidence="5" type="ORF">DW794_01550</name>
    <name evidence="3" type="ORF">ERS852494_01212</name>
    <name evidence="4" type="ORF">ERS852558_00633</name>
</gene>
<dbReference type="InterPro" id="IPR032675">
    <property type="entry name" value="LRR_dom_sf"/>
</dbReference>
<proteinExistence type="predicted"/>
<evidence type="ECO:0000313" key="5">
    <source>
        <dbReference type="EMBL" id="RHD53235.1"/>
    </source>
</evidence>
<dbReference type="InterPro" id="IPR052595">
    <property type="entry name" value="LRRC69/RLP"/>
</dbReference>
<evidence type="ECO:0000313" key="8">
    <source>
        <dbReference type="Proteomes" id="UP000284689"/>
    </source>
</evidence>
<feature type="signal peptide" evidence="1">
    <location>
        <begin position="1"/>
        <end position="27"/>
    </location>
</feature>
<dbReference type="SUPFAM" id="SSF52058">
    <property type="entry name" value="L domain-like"/>
    <property type="match status" value="1"/>
</dbReference>
<organism evidence="4 7">
    <name type="scientific">Bacteroides caccae</name>
    <dbReference type="NCBI Taxonomy" id="47678"/>
    <lineage>
        <taxon>Bacteria</taxon>
        <taxon>Pseudomonadati</taxon>
        <taxon>Bacteroidota</taxon>
        <taxon>Bacteroidia</taxon>
        <taxon>Bacteroidales</taxon>
        <taxon>Bacteroidaceae</taxon>
        <taxon>Bacteroides</taxon>
    </lineage>
</organism>
<name>A0A174PNK5_9BACE</name>
<dbReference type="Proteomes" id="UP000284689">
    <property type="component" value="Unassembled WGS sequence"/>
</dbReference>
<protein>
    <submittedName>
        <fullName evidence="4">Leucine Rich Repeat</fullName>
    </submittedName>
</protein>
<evidence type="ECO:0000313" key="3">
    <source>
        <dbReference type="EMBL" id="CUO96305.1"/>
    </source>
</evidence>
<dbReference type="EMBL" id="CZBL01000002">
    <property type="protein sequence ID" value="CUP62854.1"/>
    <property type="molecule type" value="Genomic_DNA"/>
</dbReference>
<evidence type="ECO:0000313" key="4">
    <source>
        <dbReference type="EMBL" id="CUP62854.1"/>
    </source>
</evidence>
<sequence>MNCLFKNMRTMCLAMIAGTLLLTVSCKDDDEATVTGFALDQTEVGFLNHGGAIEIRVATDETWTAISENDWCMLTPANGVGSVVCVIKADSSYLYKERYGKITFYSESGKSVEVAINQMGYEPTIQLTSEEVTIPSYAELDKSYIDIEATSNVAFEVVAPEDLDWLTLEGESKYTPSTTIPRKQKFRFRFKTYTEFDKVRSAQIKFNQTGKPITRAGEIQKELLKKIVTITQEKAPLIIPSREGDSLALLAMSRTLNLDGSGWVTSRPITHWNNVETEERTYHYSYGDIDKDSTEVRVISLRFSMFDTKESVPYQIKYLTELESFSAVGNSNAFTKKIVLGPEITTLKNLKSLSLMGYGISEFPPEMKNMTQLEELDMNGNNFLKLPMDILKGMTGLKYLNFGGNRVSGSVLNLQTDIPKKYTLETIGMGGNLPKEIFEMDNLEYLYLSYNYFYGSIPDMGYIGGVGKHNIMPNLKMLSLNLNRFTGKLPDWILWHPKLACWNPFILLFNQEGYDNLGKLAGFSNEPAKMSEFPEGANNRVCPDDEDEDAITTALNLPSLTKEDIETVPLNGHWRYYKLRGETWGTKFNNVW</sequence>
<evidence type="ECO:0000256" key="1">
    <source>
        <dbReference type="SAM" id="SignalP"/>
    </source>
</evidence>
<evidence type="ECO:0000259" key="2">
    <source>
        <dbReference type="Pfam" id="PF13004"/>
    </source>
</evidence>
<dbReference type="STRING" id="47678.ERS852494_01212"/>
<dbReference type="EMBL" id="QSJD01000002">
    <property type="protein sequence ID" value="RHD53235.1"/>
    <property type="molecule type" value="Genomic_DNA"/>
</dbReference>
<dbReference type="Pfam" id="PF13004">
    <property type="entry name" value="BACON"/>
    <property type="match status" value="2"/>
</dbReference>
<dbReference type="CDD" id="cd14948">
    <property type="entry name" value="BACON"/>
    <property type="match status" value="1"/>
</dbReference>
<dbReference type="PROSITE" id="PS51257">
    <property type="entry name" value="PROKAR_LIPOPROTEIN"/>
    <property type="match status" value="1"/>
</dbReference>
<feature type="domain" description="BACON" evidence="2">
    <location>
        <begin position="158"/>
        <end position="233"/>
    </location>
</feature>
<keyword evidence="1" id="KW-0732">Signal</keyword>
<dbReference type="AlphaFoldDB" id="A0A174PNK5"/>
<accession>A0A174PNK5</accession>
<dbReference type="Gene3D" id="2.60.40.10">
    <property type="entry name" value="Immunoglobulins"/>
    <property type="match status" value="1"/>
</dbReference>
<evidence type="ECO:0000313" key="6">
    <source>
        <dbReference type="Proteomes" id="UP000095657"/>
    </source>
</evidence>
<dbReference type="Pfam" id="PF00560">
    <property type="entry name" value="LRR_1"/>
    <property type="match status" value="2"/>
</dbReference>